<proteinExistence type="inferred from homology"/>
<evidence type="ECO:0000313" key="14">
    <source>
        <dbReference type="EMBL" id="MCL7037928.1"/>
    </source>
</evidence>
<dbReference type="InterPro" id="IPR012340">
    <property type="entry name" value="NA-bd_OB-fold"/>
</dbReference>
<dbReference type="Proteomes" id="UP001177140">
    <property type="component" value="Unassembled WGS sequence"/>
</dbReference>
<keyword evidence="12" id="KW-1133">Transmembrane helix</keyword>
<protein>
    <recommendedName>
        <fullName evidence="3">lysine--tRNA ligase</fullName>
        <ecNumber evidence="3">6.1.1.6</ecNumber>
    </recommendedName>
    <alternativeName>
        <fullName evidence="10">Lysyl-tRNA synthetase</fullName>
    </alternativeName>
</protein>
<dbReference type="Gene3D" id="2.40.50.140">
    <property type="entry name" value="Nucleic acid-binding proteins"/>
    <property type="match status" value="2"/>
</dbReference>
<dbReference type="PANTHER" id="PTHR42918:SF9">
    <property type="entry name" value="LYSINE--TRNA LIGASE"/>
    <property type="match status" value="1"/>
</dbReference>
<dbReference type="Pfam" id="PF00152">
    <property type="entry name" value="tRNA-synt_2"/>
    <property type="match status" value="1"/>
</dbReference>
<evidence type="ECO:0000256" key="5">
    <source>
        <dbReference type="ARBA" id="ARBA00022598"/>
    </source>
</evidence>
<feature type="transmembrane region" description="Helical" evidence="12">
    <location>
        <begin position="496"/>
        <end position="518"/>
    </location>
</feature>
<keyword evidence="12" id="KW-0812">Transmembrane</keyword>
<comment type="caution">
    <text evidence="14">The sequence shown here is derived from an EMBL/GenBank/DDBJ whole genome shotgun (WGS) entry which is preliminary data.</text>
</comment>
<gene>
    <name evidence="14" type="ORF">MKW94_025819</name>
</gene>
<evidence type="ECO:0000256" key="2">
    <source>
        <dbReference type="ARBA" id="ARBA00008226"/>
    </source>
</evidence>
<dbReference type="EC" id="6.1.1.6" evidence="3"/>
<keyword evidence="8" id="KW-0648">Protein biosynthesis</keyword>
<dbReference type="AlphaFoldDB" id="A0AA41SQ99"/>
<dbReference type="CDD" id="cd00775">
    <property type="entry name" value="LysRS_core"/>
    <property type="match status" value="1"/>
</dbReference>
<comment type="similarity">
    <text evidence="2">Belongs to the class-II aminoacyl-tRNA synthetase family.</text>
</comment>
<reference evidence="14" key="1">
    <citation type="submission" date="2022-03" db="EMBL/GenBank/DDBJ databases">
        <title>A functionally conserved STORR gene fusion in Papaver species that diverged 16.8 million years ago.</title>
        <authorList>
            <person name="Catania T."/>
        </authorList>
    </citation>
    <scope>NUCLEOTIDE SEQUENCE</scope>
    <source>
        <strain evidence="14">S-191538</strain>
    </source>
</reference>
<dbReference type="SUPFAM" id="SSF55681">
    <property type="entry name" value="Class II aaRS and biotin synthetases"/>
    <property type="match status" value="1"/>
</dbReference>
<dbReference type="GO" id="GO:0005829">
    <property type="term" value="C:cytosol"/>
    <property type="evidence" value="ECO:0007669"/>
    <property type="project" value="TreeGrafter"/>
</dbReference>
<dbReference type="GO" id="GO:0006430">
    <property type="term" value="P:lysyl-tRNA aminoacylation"/>
    <property type="evidence" value="ECO:0007669"/>
    <property type="project" value="InterPro"/>
</dbReference>
<dbReference type="PRINTS" id="PR00982">
    <property type="entry name" value="TRNASYNTHLYS"/>
</dbReference>
<keyword evidence="9" id="KW-0030">Aminoacyl-tRNA synthetase</keyword>
<evidence type="ECO:0000259" key="13">
    <source>
        <dbReference type="PROSITE" id="PS50862"/>
    </source>
</evidence>
<evidence type="ECO:0000256" key="7">
    <source>
        <dbReference type="ARBA" id="ARBA00022840"/>
    </source>
</evidence>
<dbReference type="GO" id="GO:0004824">
    <property type="term" value="F:lysine-tRNA ligase activity"/>
    <property type="evidence" value="ECO:0007669"/>
    <property type="project" value="UniProtKB-EC"/>
</dbReference>
<dbReference type="PANTHER" id="PTHR42918">
    <property type="entry name" value="LYSYL-TRNA SYNTHETASE"/>
    <property type="match status" value="1"/>
</dbReference>
<organism evidence="14 15">
    <name type="scientific">Papaver nudicaule</name>
    <name type="common">Iceland poppy</name>
    <dbReference type="NCBI Taxonomy" id="74823"/>
    <lineage>
        <taxon>Eukaryota</taxon>
        <taxon>Viridiplantae</taxon>
        <taxon>Streptophyta</taxon>
        <taxon>Embryophyta</taxon>
        <taxon>Tracheophyta</taxon>
        <taxon>Spermatophyta</taxon>
        <taxon>Magnoliopsida</taxon>
        <taxon>Ranunculales</taxon>
        <taxon>Papaveraceae</taxon>
        <taxon>Papaveroideae</taxon>
        <taxon>Papaver</taxon>
    </lineage>
</organism>
<keyword evidence="7" id="KW-0067">ATP-binding</keyword>
<dbReference type="SUPFAM" id="SSF50249">
    <property type="entry name" value="Nucleic acid-binding proteins"/>
    <property type="match status" value="1"/>
</dbReference>
<dbReference type="InterPro" id="IPR045864">
    <property type="entry name" value="aa-tRNA-synth_II/BPL/LPL"/>
</dbReference>
<evidence type="ECO:0000256" key="12">
    <source>
        <dbReference type="SAM" id="Phobius"/>
    </source>
</evidence>
<evidence type="ECO:0000256" key="6">
    <source>
        <dbReference type="ARBA" id="ARBA00022741"/>
    </source>
</evidence>
<feature type="domain" description="Aminoacyl-transfer RNA synthetases class-II family profile" evidence="13">
    <location>
        <begin position="152"/>
        <end position="474"/>
    </location>
</feature>
<evidence type="ECO:0000256" key="4">
    <source>
        <dbReference type="ARBA" id="ARBA00022490"/>
    </source>
</evidence>
<keyword evidence="5" id="KW-0436">Ligase</keyword>
<evidence type="ECO:0000256" key="11">
    <source>
        <dbReference type="ARBA" id="ARBA00048573"/>
    </source>
</evidence>
<keyword evidence="6" id="KW-0547">Nucleotide-binding</keyword>
<dbReference type="EMBL" id="JAJJMA010184908">
    <property type="protein sequence ID" value="MCL7037928.1"/>
    <property type="molecule type" value="Genomic_DNA"/>
</dbReference>
<dbReference type="GO" id="GO:0005524">
    <property type="term" value="F:ATP binding"/>
    <property type="evidence" value="ECO:0007669"/>
    <property type="project" value="UniProtKB-KW"/>
</dbReference>
<evidence type="ECO:0000256" key="9">
    <source>
        <dbReference type="ARBA" id="ARBA00023146"/>
    </source>
</evidence>
<dbReference type="PROSITE" id="PS50862">
    <property type="entry name" value="AA_TRNA_LIGASE_II"/>
    <property type="match status" value="1"/>
</dbReference>
<evidence type="ECO:0000256" key="10">
    <source>
        <dbReference type="ARBA" id="ARBA00030563"/>
    </source>
</evidence>
<accession>A0AA41SQ99</accession>
<evidence type="ECO:0000313" key="15">
    <source>
        <dbReference type="Proteomes" id="UP001177140"/>
    </source>
</evidence>
<dbReference type="InterPro" id="IPR004364">
    <property type="entry name" value="Aa-tRNA-synt_II"/>
</dbReference>
<comment type="catalytic activity">
    <reaction evidence="11">
        <text>tRNA(Lys) + L-lysine + ATP = L-lysyl-tRNA(Lys) + AMP + diphosphate</text>
        <dbReference type="Rhea" id="RHEA:20792"/>
        <dbReference type="Rhea" id="RHEA-COMP:9696"/>
        <dbReference type="Rhea" id="RHEA-COMP:9697"/>
        <dbReference type="ChEBI" id="CHEBI:30616"/>
        <dbReference type="ChEBI" id="CHEBI:32551"/>
        <dbReference type="ChEBI" id="CHEBI:33019"/>
        <dbReference type="ChEBI" id="CHEBI:78442"/>
        <dbReference type="ChEBI" id="CHEBI:78529"/>
        <dbReference type="ChEBI" id="CHEBI:456215"/>
        <dbReference type="EC" id="6.1.1.6"/>
    </reaction>
</comment>
<evidence type="ECO:0000256" key="1">
    <source>
        <dbReference type="ARBA" id="ARBA00004496"/>
    </source>
</evidence>
<dbReference type="FunFam" id="3.30.930.10:FF:000238">
    <property type="entry name" value="Lysine--tRNA ligase"/>
    <property type="match status" value="1"/>
</dbReference>
<evidence type="ECO:0000256" key="3">
    <source>
        <dbReference type="ARBA" id="ARBA00013166"/>
    </source>
</evidence>
<comment type="subcellular location">
    <subcellularLocation>
        <location evidence="1">Cytoplasm</location>
    </subcellularLocation>
</comment>
<dbReference type="GO" id="GO:0000049">
    <property type="term" value="F:tRNA binding"/>
    <property type="evidence" value="ECO:0007669"/>
    <property type="project" value="TreeGrafter"/>
</dbReference>
<keyword evidence="15" id="KW-1185">Reference proteome</keyword>
<name>A0AA41SQ99_PAPNU</name>
<dbReference type="InterPro" id="IPR006195">
    <property type="entry name" value="aa-tRNA-synth_II"/>
</dbReference>
<dbReference type="Gene3D" id="3.30.930.10">
    <property type="entry name" value="Bira Bifunctional Protein, Domain 2"/>
    <property type="match status" value="1"/>
</dbReference>
<dbReference type="InterPro" id="IPR018149">
    <property type="entry name" value="Lys-tRNA-synth_II_C"/>
</dbReference>
<keyword evidence="12" id="KW-0472">Membrane</keyword>
<keyword evidence="4" id="KW-0963">Cytoplasm</keyword>
<evidence type="ECO:0000256" key="8">
    <source>
        <dbReference type="ARBA" id="ARBA00022917"/>
    </source>
</evidence>
<sequence>MVESLKESGFNPYPHKFKVTMTIPAFINMYKTMEAGEHRKDVVVSLSGKEFLRLHRDFYLNSVLDVAEFTNLHSGVERGDIVGVTGFPGMCNRGELSLFPGSFVVLCNTLQLIPMEKADPGGDNSNVKETRYRQRYLDLMLNKEVPQIFITRAKVVSYIRRFLEDLHFLEVETPLMNMIAGGATTKPFVTHRDGLNMNLLKRVPPELYLKQLLVGGFERVFEIGKFFRNDPDLAHNPEFATCEFYEAYADYYDLMDRTEKMLSGMVQELTGGYKIKYHANGFDKDPIEIDFTPPFRKIDMMEELEKAAGLEIPSDLSSDKTNKCLLDACRKFDVNCPPQTTERLLYKLVEHFLGETCVNPTFIIDHPAIMRPLGKSHRLKLKSKLGLTEGFQLFINKLEVCHGYTELNDPMVQRQQFAEQLKDGVSAVEEAYCKALEYGLPPTAGWGLEIDHLTMLFTDSQNIKEVIMFPAMKPQDEPAPQAQSNNVPVNFIGRQGWISITSFLVSFILGMFLISRFFGI</sequence>